<comment type="caution">
    <text evidence="4">The sequence shown here is derived from an EMBL/GenBank/DDBJ whole genome shotgun (WGS) entry which is preliminary data.</text>
</comment>
<dbReference type="GO" id="GO:0019706">
    <property type="term" value="F:protein-cysteine S-palmitoyltransferase activity"/>
    <property type="evidence" value="ECO:0007669"/>
    <property type="project" value="UniProtKB-EC"/>
</dbReference>
<feature type="non-terminal residue" evidence="4">
    <location>
        <position position="424"/>
    </location>
</feature>
<feature type="compositionally biased region" description="Basic residues" evidence="2">
    <location>
        <begin position="369"/>
        <end position="380"/>
    </location>
</feature>
<dbReference type="PANTHER" id="PTHR22883:SF23">
    <property type="entry name" value="PALMITOYLTRANSFERASE ZDHHC6"/>
    <property type="match status" value="1"/>
</dbReference>
<feature type="compositionally biased region" description="Basic and acidic residues" evidence="2">
    <location>
        <begin position="133"/>
        <end position="147"/>
    </location>
</feature>
<proteinExistence type="predicted"/>
<dbReference type="EMBL" id="JASNWA010000011">
    <property type="protein sequence ID" value="KAK3166950.1"/>
    <property type="molecule type" value="Genomic_DNA"/>
</dbReference>
<dbReference type="AlphaFoldDB" id="A0AAD9YWK4"/>
<name>A0AAD9YWK4_9LECA</name>
<dbReference type="GO" id="GO:0005794">
    <property type="term" value="C:Golgi apparatus"/>
    <property type="evidence" value="ECO:0007669"/>
    <property type="project" value="TreeGrafter"/>
</dbReference>
<feature type="region of interest" description="Disordered" evidence="2">
    <location>
        <begin position="359"/>
        <end position="424"/>
    </location>
</feature>
<feature type="region of interest" description="Disordered" evidence="2">
    <location>
        <begin position="117"/>
        <end position="158"/>
    </location>
</feature>
<dbReference type="PROSITE" id="PS50216">
    <property type="entry name" value="DHHC"/>
    <property type="match status" value="1"/>
</dbReference>
<dbReference type="PANTHER" id="PTHR22883">
    <property type="entry name" value="ZINC FINGER DHHC DOMAIN CONTAINING PROTEIN"/>
    <property type="match status" value="1"/>
</dbReference>
<reference evidence="4" key="1">
    <citation type="submission" date="2022-11" db="EMBL/GenBank/DDBJ databases">
        <title>Chromosomal genome sequence assembly and mating type (MAT) locus characterization of the leprose asexual lichenized fungus Lepraria neglecta (Nyl.) Erichsen.</title>
        <authorList>
            <person name="Allen J.L."/>
            <person name="Pfeffer B."/>
        </authorList>
    </citation>
    <scope>NUCLEOTIDE SEQUENCE</scope>
    <source>
        <strain evidence="4">Allen 5258</strain>
    </source>
</reference>
<dbReference type="EC" id="2.3.1.225" evidence="1"/>
<evidence type="ECO:0000256" key="3">
    <source>
        <dbReference type="SAM" id="Phobius"/>
    </source>
</evidence>
<dbReference type="GO" id="GO:0006612">
    <property type="term" value="P:protein targeting to membrane"/>
    <property type="evidence" value="ECO:0007669"/>
    <property type="project" value="TreeGrafter"/>
</dbReference>
<feature type="compositionally biased region" description="Basic residues" evidence="2">
    <location>
        <begin position="122"/>
        <end position="132"/>
    </location>
</feature>
<feature type="transmembrane region" description="Helical" evidence="3">
    <location>
        <begin position="18"/>
        <end position="39"/>
    </location>
</feature>
<organism evidence="4 5">
    <name type="scientific">Lepraria neglecta</name>
    <dbReference type="NCBI Taxonomy" id="209136"/>
    <lineage>
        <taxon>Eukaryota</taxon>
        <taxon>Fungi</taxon>
        <taxon>Dikarya</taxon>
        <taxon>Ascomycota</taxon>
        <taxon>Pezizomycotina</taxon>
        <taxon>Lecanoromycetes</taxon>
        <taxon>OSLEUM clade</taxon>
        <taxon>Lecanoromycetidae</taxon>
        <taxon>Lecanorales</taxon>
        <taxon>Lecanorineae</taxon>
        <taxon>Stereocaulaceae</taxon>
        <taxon>Lepraria</taxon>
    </lineage>
</organism>
<dbReference type="GO" id="GO:0005783">
    <property type="term" value="C:endoplasmic reticulum"/>
    <property type="evidence" value="ECO:0007669"/>
    <property type="project" value="TreeGrafter"/>
</dbReference>
<keyword evidence="3" id="KW-0812">Transmembrane</keyword>
<keyword evidence="3" id="KW-1133">Transmembrane helix</keyword>
<dbReference type="InterPro" id="IPR039859">
    <property type="entry name" value="PFA4/ZDH16/20/ERF2-like"/>
</dbReference>
<evidence type="ECO:0000313" key="4">
    <source>
        <dbReference type="EMBL" id="KAK3166950.1"/>
    </source>
</evidence>
<sequence length="424" mass="47290">MAQASFNKTAANLWVSRIIPLVLIGILGYVTWVVIVLICGEKRSVDVKSTLLTEATANYLINPPQSLHTPHHGAGIAIVVLYSILLLLIGVTYFRLLFTVIHNPGYVPRGPQWYAQQEQKARGKQRHGRQHSKKDSDSSNEKSEGSRDPASNAYIYGGSPGTATTELAPSIRDFYTKDAFVCQGDGRPIWCSTCLNYKPDRAHHCSEIERCTRALFGMFTIGMAGSSLQFAILNTTTIENLSRKNIVWTLALYMPRLPETPPGFRTISYSTKQRMKGSDATGDQAAGTIRTFAILHTKPGENPFDLGPFQNYKTVMGEHWYDWFLPIKYSPCCYHDGTDSQFALGPVVQRMRREAGIELPEEVDEEKTHRRQRRRRRRHRSDTAGARDAGVGHSDGLNEKVGPDTGKHGDEVDLESGLAHTNSI</sequence>
<gene>
    <name evidence="4" type="ORF">OEA41_010075</name>
</gene>
<accession>A0AAD9YWK4</accession>
<protein>
    <recommendedName>
        <fullName evidence="1">protein S-acyltransferase</fullName>
        <ecNumber evidence="1">2.3.1.225</ecNumber>
    </recommendedName>
</protein>
<keyword evidence="5" id="KW-1185">Reference proteome</keyword>
<evidence type="ECO:0000313" key="5">
    <source>
        <dbReference type="Proteomes" id="UP001276659"/>
    </source>
</evidence>
<evidence type="ECO:0000256" key="1">
    <source>
        <dbReference type="ARBA" id="ARBA00012210"/>
    </source>
</evidence>
<keyword evidence="3" id="KW-0472">Membrane</keyword>
<dbReference type="Proteomes" id="UP001276659">
    <property type="component" value="Unassembled WGS sequence"/>
</dbReference>
<feature type="transmembrane region" description="Helical" evidence="3">
    <location>
        <begin position="74"/>
        <end position="94"/>
    </location>
</feature>
<feature type="compositionally biased region" description="Basic and acidic residues" evidence="2">
    <location>
        <begin position="396"/>
        <end position="411"/>
    </location>
</feature>
<evidence type="ECO:0000256" key="2">
    <source>
        <dbReference type="SAM" id="MobiDB-lite"/>
    </source>
</evidence>